<reference evidence="11" key="1">
    <citation type="submission" date="2018-05" db="EMBL/GenBank/DDBJ databases">
        <authorList>
            <person name="Lanie J.A."/>
            <person name="Ng W.-L."/>
            <person name="Kazmierczak K.M."/>
            <person name="Andrzejewski T.M."/>
            <person name="Davidsen T.M."/>
            <person name="Wayne K.J."/>
            <person name="Tettelin H."/>
            <person name="Glass J.I."/>
            <person name="Rusch D."/>
            <person name="Podicherti R."/>
            <person name="Tsui H.-C.T."/>
            <person name="Winkler M.E."/>
        </authorList>
    </citation>
    <scope>NUCLEOTIDE SEQUENCE</scope>
</reference>
<dbReference type="InterPro" id="IPR001518">
    <property type="entry name" value="Arginosuc_synth"/>
</dbReference>
<evidence type="ECO:0000313" key="11">
    <source>
        <dbReference type="EMBL" id="SVA38860.1"/>
    </source>
</evidence>
<dbReference type="PANTHER" id="PTHR11587:SF2">
    <property type="entry name" value="ARGININOSUCCINATE SYNTHASE"/>
    <property type="match status" value="1"/>
</dbReference>
<sequence>MAREKCVLAYSGGMDSTISTVWIQENYNMDVVTLTVDLGAGPEIVGVKERAAQAGAIQSLIWDVRDEFVNEYVFPGLKAGAMYEGVYALSTALGRPLMAKKLVEAAREVGASAVAHGCTGKGNDQVRFDAGIMTLAAHGDPLKIIAPAREWGMSRDEEKLYAQKAGLKLREVGNDQRVYSIDRNLWGQAIEGEDLEDTWVEPPEDAFSWTKPISDTPEEPIEISIGFEKGVPVSIDGSLKSGVELISSINRIAGEHGVGRIDHIENRLVGIKSREVYETPAAVVLHTAIRALETSTMSREQQRVKANLSTIYSDMVYDGRWFTELRTNIAAFMDSAHEYSTGDVRLRLHKGSCTVVGRRSPFSLYDFDLATYSTTDSFDHEAATGFIDIYSLSARTQARKQTNSEAR</sequence>
<evidence type="ECO:0000256" key="7">
    <source>
        <dbReference type="ARBA" id="ARBA00022741"/>
    </source>
</evidence>
<dbReference type="PROSITE" id="PS00565">
    <property type="entry name" value="ARGININOSUCCIN_SYN_2"/>
    <property type="match status" value="1"/>
</dbReference>
<dbReference type="InterPro" id="IPR048268">
    <property type="entry name" value="Arginosuc_syn_C"/>
</dbReference>
<feature type="domain" description="Arginosuccinate synthase C-terminal" evidence="10">
    <location>
        <begin position="179"/>
        <end position="395"/>
    </location>
</feature>
<dbReference type="Gene3D" id="3.40.50.620">
    <property type="entry name" value="HUPs"/>
    <property type="match status" value="1"/>
</dbReference>
<accession>A0A381VEU5</accession>
<keyword evidence="7" id="KW-0547">Nucleotide-binding</keyword>
<feature type="domain" description="Arginosuccinate synthase-like N-terminal" evidence="9">
    <location>
        <begin position="5"/>
        <end position="167"/>
    </location>
</feature>
<dbReference type="InterPro" id="IPR018223">
    <property type="entry name" value="Arginosuc_synth_CS"/>
</dbReference>
<dbReference type="EC" id="6.3.4.5" evidence="3"/>
<dbReference type="InterPro" id="IPR024074">
    <property type="entry name" value="AS_cat/multimer_dom_body"/>
</dbReference>
<dbReference type="NCBIfam" id="NF001770">
    <property type="entry name" value="PRK00509.1"/>
    <property type="match status" value="1"/>
</dbReference>
<dbReference type="GO" id="GO:0005524">
    <property type="term" value="F:ATP binding"/>
    <property type="evidence" value="ECO:0007669"/>
    <property type="project" value="UniProtKB-KW"/>
</dbReference>
<dbReference type="Gene3D" id="1.20.5.470">
    <property type="entry name" value="Single helix bin"/>
    <property type="match status" value="1"/>
</dbReference>
<organism evidence="11">
    <name type="scientific">marine metagenome</name>
    <dbReference type="NCBI Taxonomy" id="408172"/>
    <lineage>
        <taxon>unclassified sequences</taxon>
        <taxon>metagenomes</taxon>
        <taxon>ecological metagenomes</taxon>
    </lineage>
</organism>
<comment type="pathway">
    <text evidence="1">Amino-acid biosynthesis; L-arginine biosynthesis; L-arginine from L-ornithine and carbamoyl phosphate: step 2/3.</text>
</comment>
<dbReference type="CDD" id="cd01999">
    <property type="entry name" value="ASS"/>
    <property type="match status" value="1"/>
</dbReference>
<dbReference type="GO" id="GO:0006526">
    <property type="term" value="P:L-arginine biosynthetic process"/>
    <property type="evidence" value="ECO:0007669"/>
    <property type="project" value="UniProtKB-UniPathway"/>
</dbReference>
<protein>
    <recommendedName>
        <fullName evidence="3">argininosuccinate synthase</fullName>
        <ecNumber evidence="3">6.3.4.5</ecNumber>
    </recommendedName>
</protein>
<dbReference type="PANTHER" id="PTHR11587">
    <property type="entry name" value="ARGININOSUCCINATE SYNTHASE"/>
    <property type="match status" value="1"/>
</dbReference>
<dbReference type="GO" id="GO:0000053">
    <property type="term" value="P:argininosuccinate metabolic process"/>
    <property type="evidence" value="ECO:0007669"/>
    <property type="project" value="TreeGrafter"/>
</dbReference>
<keyword evidence="5" id="KW-0436">Ligase</keyword>
<proteinExistence type="inferred from homology"/>
<dbReference type="HAMAP" id="MF_00005">
    <property type="entry name" value="Arg_succ_synth_type1"/>
    <property type="match status" value="1"/>
</dbReference>
<dbReference type="FunFam" id="3.90.1260.10:FF:000007">
    <property type="entry name" value="Argininosuccinate synthase"/>
    <property type="match status" value="1"/>
</dbReference>
<evidence type="ECO:0000259" key="9">
    <source>
        <dbReference type="Pfam" id="PF00764"/>
    </source>
</evidence>
<dbReference type="InterPro" id="IPR023434">
    <property type="entry name" value="Arginosuc_synth_type_1_subfam"/>
</dbReference>
<evidence type="ECO:0000256" key="6">
    <source>
        <dbReference type="ARBA" id="ARBA00022605"/>
    </source>
</evidence>
<gene>
    <name evidence="11" type="ORF">METZ01_LOCUS91714</name>
</gene>
<dbReference type="EMBL" id="UINC01008642">
    <property type="protein sequence ID" value="SVA38860.1"/>
    <property type="molecule type" value="Genomic_DNA"/>
</dbReference>
<comment type="subunit">
    <text evidence="2">Homotetramer.</text>
</comment>
<dbReference type="InterPro" id="IPR014729">
    <property type="entry name" value="Rossmann-like_a/b/a_fold"/>
</dbReference>
<dbReference type="GO" id="GO:0000050">
    <property type="term" value="P:urea cycle"/>
    <property type="evidence" value="ECO:0007669"/>
    <property type="project" value="TreeGrafter"/>
</dbReference>
<dbReference type="NCBIfam" id="TIGR00032">
    <property type="entry name" value="argG"/>
    <property type="match status" value="1"/>
</dbReference>
<keyword evidence="6" id="KW-0028">Amino-acid biosynthesis</keyword>
<evidence type="ECO:0000259" key="10">
    <source>
        <dbReference type="Pfam" id="PF20979"/>
    </source>
</evidence>
<dbReference type="AlphaFoldDB" id="A0A381VEU5"/>
<dbReference type="Pfam" id="PF20979">
    <property type="entry name" value="Arginosuc_syn_C"/>
    <property type="match status" value="1"/>
</dbReference>
<dbReference type="Pfam" id="PF00764">
    <property type="entry name" value="Arginosuc_synth"/>
    <property type="match status" value="1"/>
</dbReference>
<dbReference type="UniPathway" id="UPA00068">
    <property type="reaction ID" value="UER00113"/>
</dbReference>
<dbReference type="SUPFAM" id="SSF52402">
    <property type="entry name" value="Adenine nucleotide alpha hydrolases-like"/>
    <property type="match status" value="1"/>
</dbReference>
<dbReference type="GO" id="GO:0004055">
    <property type="term" value="F:argininosuccinate synthase activity"/>
    <property type="evidence" value="ECO:0007669"/>
    <property type="project" value="UniProtKB-EC"/>
</dbReference>
<dbReference type="Gene3D" id="3.90.1260.10">
    <property type="entry name" value="Argininosuccinate synthetase, chain A, domain 2"/>
    <property type="match status" value="1"/>
</dbReference>
<name>A0A381VEU5_9ZZZZ</name>
<evidence type="ECO:0000256" key="4">
    <source>
        <dbReference type="ARBA" id="ARBA00022571"/>
    </source>
</evidence>
<evidence type="ECO:0000256" key="8">
    <source>
        <dbReference type="ARBA" id="ARBA00022840"/>
    </source>
</evidence>
<dbReference type="SUPFAM" id="SSF69864">
    <property type="entry name" value="Argininosuccinate synthetase, C-terminal domain"/>
    <property type="match status" value="1"/>
</dbReference>
<evidence type="ECO:0000256" key="2">
    <source>
        <dbReference type="ARBA" id="ARBA00011881"/>
    </source>
</evidence>
<keyword evidence="8" id="KW-0067">ATP-binding</keyword>
<keyword evidence="4" id="KW-0055">Arginine biosynthesis</keyword>
<evidence type="ECO:0000256" key="1">
    <source>
        <dbReference type="ARBA" id="ARBA00004967"/>
    </source>
</evidence>
<dbReference type="GO" id="GO:0005737">
    <property type="term" value="C:cytoplasm"/>
    <property type="evidence" value="ECO:0007669"/>
    <property type="project" value="TreeGrafter"/>
</dbReference>
<dbReference type="InterPro" id="IPR048267">
    <property type="entry name" value="Arginosuc_syn_N"/>
</dbReference>
<evidence type="ECO:0000256" key="5">
    <source>
        <dbReference type="ARBA" id="ARBA00022598"/>
    </source>
</evidence>
<evidence type="ECO:0000256" key="3">
    <source>
        <dbReference type="ARBA" id="ARBA00012286"/>
    </source>
</evidence>